<feature type="transmembrane region" description="Helical" evidence="1">
    <location>
        <begin position="269"/>
        <end position="287"/>
    </location>
</feature>
<keyword evidence="1" id="KW-1133">Transmembrane helix</keyword>
<dbReference type="Pfam" id="PF00892">
    <property type="entry name" value="EamA"/>
    <property type="match status" value="1"/>
</dbReference>
<dbReference type="RefSeq" id="WP_094075474.1">
    <property type="nucleotide sequence ID" value="NZ_NBYO01000001.1"/>
</dbReference>
<feature type="transmembrane region" description="Helical" evidence="1">
    <location>
        <begin position="155"/>
        <end position="172"/>
    </location>
</feature>
<comment type="caution">
    <text evidence="3">The sequence shown here is derived from an EMBL/GenBank/DDBJ whole genome shotgun (WGS) entry which is preliminary data.</text>
</comment>
<feature type="transmembrane region" description="Helical" evidence="1">
    <location>
        <begin position="40"/>
        <end position="61"/>
    </location>
</feature>
<feature type="transmembrane region" description="Helical" evidence="1">
    <location>
        <begin position="184"/>
        <end position="202"/>
    </location>
</feature>
<evidence type="ECO:0000313" key="4">
    <source>
        <dbReference type="Proteomes" id="UP000215405"/>
    </source>
</evidence>
<dbReference type="Gene3D" id="1.10.3730.20">
    <property type="match status" value="1"/>
</dbReference>
<proteinExistence type="predicted"/>
<dbReference type="InterPro" id="IPR000620">
    <property type="entry name" value="EamA_dom"/>
</dbReference>
<organism evidence="3 4">
    <name type="scientific">Notoacmeibacter marinus</name>
    <dbReference type="NCBI Taxonomy" id="1876515"/>
    <lineage>
        <taxon>Bacteria</taxon>
        <taxon>Pseudomonadati</taxon>
        <taxon>Pseudomonadota</taxon>
        <taxon>Alphaproteobacteria</taxon>
        <taxon>Hyphomicrobiales</taxon>
        <taxon>Notoacmeibacteraceae</taxon>
        <taxon>Notoacmeibacter</taxon>
    </lineage>
</organism>
<keyword evidence="1" id="KW-0812">Transmembrane</keyword>
<evidence type="ECO:0000256" key="1">
    <source>
        <dbReference type="SAM" id="Phobius"/>
    </source>
</evidence>
<dbReference type="SUPFAM" id="SSF103481">
    <property type="entry name" value="Multidrug resistance efflux transporter EmrE"/>
    <property type="match status" value="2"/>
</dbReference>
<feature type="transmembrane region" description="Helical" evidence="1">
    <location>
        <begin position="73"/>
        <end position="94"/>
    </location>
</feature>
<feature type="transmembrane region" description="Helical" evidence="1">
    <location>
        <begin position="130"/>
        <end position="149"/>
    </location>
</feature>
<evidence type="ECO:0000259" key="2">
    <source>
        <dbReference type="Pfam" id="PF00892"/>
    </source>
</evidence>
<dbReference type="GO" id="GO:0016020">
    <property type="term" value="C:membrane"/>
    <property type="evidence" value="ECO:0007669"/>
    <property type="project" value="InterPro"/>
</dbReference>
<feature type="transmembrane region" description="Helical" evidence="1">
    <location>
        <begin position="100"/>
        <end position="123"/>
    </location>
</feature>
<dbReference type="Proteomes" id="UP000215405">
    <property type="component" value="Unassembled WGS sequence"/>
</dbReference>
<accession>A0A231UZW4</accession>
<feature type="transmembrane region" description="Helical" evidence="1">
    <location>
        <begin position="214"/>
        <end position="233"/>
    </location>
</feature>
<gene>
    <name evidence="3" type="ORF">B7H23_00545</name>
</gene>
<sequence>MTKAGSRSLVMGYGLALLGGLSLTADIPTLRLADADLTSALLFRSLLEVGAALLIWAVWRIARGDAPALVPGWPGLLVSFFYGLGSIVFIIGVMESAEHGATGALLFLLATSPLLAALLSFFFLGERPSLPTWIALATVLLGVGLIAGNPTAGSTLVKICGFGSALLIAAAITTSRWSGRAMGFTPLIACVLPAMIGAAIMMMGDGVTIEVGSWFWLTVNGALVLPIAFFLLAQAPQYIPAPQAALFYLLETTIAPVWLFLIFGETLSTPALIGGALIVGAVAYDTFMQIRRTRRPPGIRPRRSA</sequence>
<feature type="domain" description="EamA" evidence="2">
    <location>
        <begin position="11"/>
        <end position="146"/>
    </location>
</feature>
<keyword evidence="4" id="KW-1185">Reference proteome</keyword>
<name>A0A231UZW4_9HYPH</name>
<dbReference type="PANTHER" id="PTHR22911">
    <property type="entry name" value="ACYL-MALONYL CONDENSING ENZYME-RELATED"/>
    <property type="match status" value="1"/>
</dbReference>
<keyword evidence="1" id="KW-0472">Membrane</keyword>
<dbReference type="EMBL" id="NBYO01000001">
    <property type="protein sequence ID" value="OXT01505.1"/>
    <property type="molecule type" value="Genomic_DNA"/>
</dbReference>
<reference evidence="4" key="1">
    <citation type="journal article" date="2017" name="Int. J. Syst. Evol. Microbiol.">
        <title>Notoacmeibacter marinus gen. nov., sp. nov., isolated from the gut of a limpet and proposal of Notoacmeibacteraceae fam. nov. in the order Rhizobiales of the class Alphaproteobacteria.</title>
        <authorList>
            <person name="Huang Z."/>
            <person name="Guo F."/>
            <person name="Lai Q."/>
        </authorList>
    </citation>
    <scope>NUCLEOTIDE SEQUENCE [LARGE SCALE GENOMIC DNA]</scope>
    <source>
        <strain evidence="4">XMTR2A4</strain>
    </source>
</reference>
<protein>
    <recommendedName>
        <fullName evidence="2">EamA domain-containing protein</fullName>
    </recommendedName>
</protein>
<dbReference type="AlphaFoldDB" id="A0A231UZW4"/>
<evidence type="ECO:0000313" key="3">
    <source>
        <dbReference type="EMBL" id="OXT01505.1"/>
    </source>
</evidence>
<feature type="transmembrane region" description="Helical" evidence="1">
    <location>
        <begin position="245"/>
        <end position="263"/>
    </location>
</feature>
<dbReference type="InterPro" id="IPR037185">
    <property type="entry name" value="EmrE-like"/>
</dbReference>